<protein>
    <submittedName>
        <fullName evidence="1">Uncharacterized protein</fullName>
    </submittedName>
</protein>
<comment type="caution">
    <text evidence="1">The sequence shown here is derived from an EMBL/GenBank/DDBJ whole genome shotgun (WGS) entry which is preliminary data.</text>
</comment>
<reference evidence="1" key="2">
    <citation type="submission" date="2020-06" db="EMBL/GenBank/DDBJ databases">
        <title>Helianthus annuus Genome sequencing and assembly Release 2.</title>
        <authorList>
            <person name="Gouzy J."/>
            <person name="Langlade N."/>
            <person name="Munos S."/>
        </authorList>
    </citation>
    <scope>NUCLEOTIDE SEQUENCE</scope>
    <source>
        <tissue evidence="1">Leaves</tissue>
    </source>
</reference>
<evidence type="ECO:0000313" key="2">
    <source>
        <dbReference type="Proteomes" id="UP000215914"/>
    </source>
</evidence>
<accession>A0A9K3JYY3</accession>
<dbReference type="Proteomes" id="UP000215914">
    <property type="component" value="Unassembled WGS sequence"/>
</dbReference>
<reference evidence="1" key="1">
    <citation type="journal article" date="2017" name="Nature">
        <title>The sunflower genome provides insights into oil metabolism, flowering and Asterid evolution.</title>
        <authorList>
            <person name="Badouin H."/>
            <person name="Gouzy J."/>
            <person name="Grassa C.J."/>
            <person name="Murat F."/>
            <person name="Staton S.E."/>
            <person name="Cottret L."/>
            <person name="Lelandais-Briere C."/>
            <person name="Owens G.L."/>
            <person name="Carrere S."/>
            <person name="Mayjonade B."/>
            <person name="Legrand L."/>
            <person name="Gill N."/>
            <person name="Kane N.C."/>
            <person name="Bowers J.E."/>
            <person name="Hubner S."/>
            <person name="Bellec A."/>
            <person name="Berard A."/>
            <person name="Berges H."/>
            <person name="Blanchet N."/>
            <person name="Boniface M.C."/>
            <person name="Brunel D."/>
            <person name="Catrice O."/>
            <person name="Chaidir N."/>
            <person name="Claudel C."/>
            <person name="Donnadieu C."/>
            <person name="Faraut T."/>
            <person name="Fievet G."/>
            <person name="Helmstetter N."/>
            <person name="King M."/>
            <person name="Knapp S.J."/>
            <person name="Lai Z."/>
            <person name="Le Paslier M.C."/>
            <person name="Lippi Y."/>
            <person name="Lorenzon L."/>
            <person name="Mandel J.R."/>
            <person name="Marage G."/>
            <person name="Marchand G."/>
            <person name="Marquand E."/>
            <person name="Bret-Mestries E."/>
            <person name="Morien E."/>
            <person name="Nambeesan S."/>
            <person name="Nguyen T."/>
            <person name="Pegot-Espagnet P."/>
            <person name="Pouilly N."/>
            <person name="Raftis F."/>
            <person name="Sallet E."/>
            <person name="Schiex T."/>
            <person name="Thomas J."/>
            <person name="Vandecasteele C."/>
            <person name="Vares D."/>
            <person name="Vear F."/>
            <person name="Vautrin S."/>
            <person name="Crespi M."/>
            <person name="Mangin B."/>
            <person name="Burke J.M."/>
            <person name="Salse J."/>
            <person name="Munos S."/>
            <person name="Vincourt P."/>
            <person name="Rieseberg L.H."/>
            <person name="Langlade N.B."/>
        </authorList>
    </citation>
    <scope>NUCLEOTIDE SEQUENCE</scope>
    <source>
        <tissue evidence="1">Leaves</tissue>
    </source>
</reference>
<dbReference type="AlphaFoldDB" id="A0A9K3JYY3"/>
<organism evidence="1 2">
    <name type="scientific">Helianthus annuus</name>
    <name type="common">Common sunflower</name>
    <dbReference type="NCBI Taxonomy" id="4232"/>
    <lineage>
        <taxon>Eukaryota</taxon>
        <taxon>Viridiplantae</taxon>
        <taxon>Streptophyta</taxon>
        <taxon>Embryophyta</taxon>
        <taxon>Tracheophyta</taxon>
        <taxon>Spermatophyta</taxon>
        <taxon>Magnoliopsida</taxon>
        <taxon>eudicotyledons</taxon>
        <taxon>Gunneridae</taxon>
        <taxon>Pentapetalae</taxon>
        <taxon>asterids</taxon>
        <taxon>campanulids</taxon>
        <taxon>Asterales</taxon>
        <taxon>Asteraceae</taxon>
        <taxon>Asteroideae</taxon>
        <taxon>Heliantheae alliance</taxon>
        <taxon>Heliantheae</taxon>
        <taxon>Helianthus</taxon>
    </lineage>
</organism>
<keyword evidence="2" id="KW-1185">Reference proteome</keyword>
<dbReference type="Gramene" id="mRNA:HanXRQr2_Chr01g0042731">
    <property type="protein sequence ID" value="mRNA:HanXRQr2_Chr01g0042731"/>
    <property type="gene ID" value="HanXRQr2_Chr01g0042731"/>
</dbReference>
<dbReference type="EMBL" id="MNCJ02000316">
    <property type="protein sequence ID" value="KAF5823847.1"/>
    <property type="molecule type" value="Genomic_DNA"/>
</dbReference>
<gene>
    <name evidence="1" type="ORF">HanXRQr2_Chr01g0042731</name>
</gene>
<evidence type="ECO:0000313" key="1">
    <source>
        <dbReference type="EMBL" id="KAF5823847.1"/>
    </source>
</evidence>
<name>A0A9K3JYY3_HELAN</name>
<sequence>MWRPTLLHMIIQSLMSASDSNLSNNLRVCQKGWSKLWITLCSFVAETQ</sequence>
<proteinExistence type="predicted"/>